<dbReference type="AlphaFoldDB" id="A0A364KPQ2"/>
<accession>A0A364KPQ2</accession>
<evidence type="ECO:0000259" key="2">
    <source>
        <dbReference type="SMART" id="SM00829"/>
    </source>
</evidence>
<dbReference type="OrthoDB" id="3509362at2759"/>
<dbReference type="InterPro" id="IPR011032">
    <property type="entry name" value="GroES-like_sf"/>
</dbReference>
<dbReference type="CDD" id="cd08267">
    <property type="entry name" value="MDR1"/>
    <property type="match status" value="1"/>
</dbReference>
<dbReference type="GeneID" id="63790720"/>
<gene>
    <name evidence="3" type="ORF">BHQ10_001503</name>
</gene>
<evidence type="ECO:0000313" key="3">
    <source>
        <dbReference type="EMBL" id="RAO65491.1"/>
    </source>
</evidence>
<dbReference type="PROSITE" id="PS01162">
    <property type="entry name" value="QOR_ZETA_CRYSTAL"/>
    <property type="match status" value="1"/>
</dbReference>
<dbReference type="RefSeq" id="XP_040730008.1">
    <property type="nucleotide sequence ID" value="XM_040873547.1"/>
</dbReference>
<reference evidence="3 4" key="1">
    <citation type="journal article" date="2017" name="Biotechnol. Biofuels">
        <title>Differential beta-glucosidase expression as a function of carbon source availability in Talaromyces amestolkiae: a genomic and proteomic approach.</title>
        <authorList>
            <person name="de Eugenio L.I."/>
            <person name="Mendez-Liter J.A."/>
            <person name="Nieto-Dominguez M."/>
            <person name="Alonso L."/>
            <person name="Gil-Munoz J."/>
            <person name="Barriuso J."/>
            <person name="Prieto A."/>
            <person name="Martinez M.J."/>
        </authorList>
    </citation>
    <scope>NUCLEOTIDE SEQUENCE [LARGE SCALE GENOMIC DNA]</scope>
    <source>
        <strain evidence="3 4">CIB</strain>
    </source>
</reference>
<evidence type="ECO:0000313" key="4">
    <source>
        <dbReference type="Proteomes" id="UP000249363"/>
    </source>
</evidence>
<dbReference type="PANTHER" id="PTHR11695:SF294">
    <property type="entry name" value="RETICULON-4-INTERACTING PROTEIN 1, MITOCHONDRIAL"/>
    <property type="match status" value="1"/>
</dbReference>
<dbReference type="SUPFAM" id="SSF51735">
    <property type="entry name" value="NAD(P)-binding Rossmann-fold domains"/>
    <property type="match status" value="1"/>
</dbReference>
<dbReference type="Gene3D" id="3.90.180.10">
    <property type="entry name" value="Medium-chain alcohol dehydrogenases, catalytic domain"/>
    <property type="match status" value="1"/>
</dbReference>
<dbReference type="InterPro" id="IPR036291">
    <property type="entry name" value="NAD(P)-bd_dom_sf"/>
</dbReference>
<protein>
    <recommendedName>
        <fullName evidence="2">Enoyl reductase (ER) domain-containing protein</fullName>
    </recommendedName>
</protein>
<sequence length="376" mass="41223">MSSELPSTMRAWVYRTKGLPSEILKLEINIETPKIANLAPDEVLVEVYYSALNNISTQLMQTLRPRPLGFFISQKNRLAIPEIELGGRLIAAGKNVLSRRPDLKLGDLVIGLTDPAKSMRDGSGALAEYAVLPVAHVVPYQLPSGEQEQLSLAEWSALGGVGCTAIQVTERAGLKAGDKILVNGSSGGAGTTVIQVARYILGPSGHIVATCSASNIDLVKSLGADEVIDYQQCGPLHTYLAMSVHAQTPFDAIIDCVGIQDLFIHSPTYLALGKNFINIGSLELEHSIKGTLHWVWLAFWNQYCPLIFGGIPRHFEFYSAEPDVQSLEKLRKLTQERKLRPVVDSVWEFEDASKAYQIMENKRAKGKIVIRVKASD</sequence>
<dbReference type="Pfam" id="PF13602">
    <property type="entry name" value="ADH_zinc_N_2"/>
    <property type="match status" value="1"/>
</dbReference>
<keyword evidence="4" id="KW-1185">Reference proteome</keyword>
<dbReference type="InterPro" id="IPR002364">
    <property type="entry name" value="Quin_OxRdtase/zeta-crystal_CS"/>
</dbReference>
<name>A0A364KPQ2_TALAM</name>
<evidence type="ECO:0000256" key="1">
    <source>
        <dbReference type="ARBA" id="ARBA00023002"/>
    </source>
</evidence>
<feature type="domain" description="Enoyl reductase (ER)" evidence="2">
    <location>
        <begin position="28"/>
        <end position="370"/>
    </location>
</feature>
<organism evidence="3 4">
    <name type="scientific">Talaromyces amestolkiae</name>
    <dbReference type="NCBI Taxonomy" id="1196081"/>
    <lineage>
        <taxon>Eukaryota</taxon>
        <taxon>Fungi</taxon>
        <taxon>Dikarya</taxon>
        <taxon>Ascomycota</taxon>
        <taxon>Pezizomycotina</taxon>
        <taxon>Eurotiomycetes</taxon>
        <taxon>Eurotiomycetidae</taxon>
        <taxon>Eurotiales</taxon>
        <taxon>Trichocomaceae</taxon>
        <taxon>Talaromyces</taxon>
        <taxon>Talaromyces sect. Talaromyces</taxon>
    </lineage>
</organism>
<dbReference type="Gene3D" id="3.40.50.720">
    <property type="entry name" value="NAD(P)-binding Rossmann-like Domain"/>
    <property type="match status" value="1"/>
</dbReference>
<dbReference type="STRING" id="1196081.A0A364KPQ2"/>
<dbReference type="SMART" id="SM00829">
    <property type="entry name" value="PKS_ER"/>
    <property type="match status" value="1"/>
</dbReference>
<dbReference type="GO" id="GO:0016491">
    <property type="term" value="F:oxidoreductase activity"/>
    <property type="evidence" value="ECO:0007669"/>
    <property type="project" value="UniProtKB-KW"/>
</dbReference>
<dbReference type="PANTHER" id="PTHR11695">
    <property type="entry name" value="ALCOHOL DEHYDROGENASE RELATED"/>
    <property type="match status" value="1"/>
</dbReference>
<dbReference type="InterPro" id="IPR020843">
    <property type="entry name" value="ER"/>
</dbReference>
<dbReference type="GO" id="GO:0005739">
    <property type="term" value="C:mitochondrion"/>
    <property type="evidence" value="ECO:0007669"/>
    <property type="project" value="TreeGrafter"/>
</dbReference>
<dbReference type="EMBL" id="MIKG01000002">
    <property type="protein sequence ID" value="RAO65491.1"/>
    <property type="molecule type" value="Genomic_DNA"/>
</dbReference>
<comment type="caution">
    <text evidence="3">The sequence shown here is derived from an EMBL/GenBank/DDBJ whole genome shotgun (WGS) entry which is preliminary data.</text>
</comment>
<dbReference type="InterPro" id="IPR050700">
    <property type="entry name" value="YIM1/Zinc_Alcohol_DH_Fams"/>
</dbReference>
<proteinExistence type="predicted"/>
<dbReference type="Proteomes" id="UP000249363">
    <property type="component" value="Unassembled WGS sequence"/>
</dbReference>
<dbReference type="SUPFAM" id="SSF50129">
    <property type="entry name" value="GroES-like"/>
    <property type="match status" value="1"/>
</dbReference>
<keyword evidence="1" id="KW-0560">Oxidoreductase</keyword>
<dbReference type="GO" id="GO:0008270">
    <property type="term" value="F:zinc ion binding"/>
    <property type="evidence" value="ECO:0007669"/>
    <property type="project" value="InterPro"/>
</dbReference>